<evidence type="ECO:0000313" key="2">
    <source>
        <dbReference type="EMBL" id="KAF3485797.1"/>
    </source>
</evidence>
<comment type="caution">
    <text evidence="2">The sequence shown here is derived from an EMBL/GenBank/DDBJ whole genome shotgun (WGS) entry which is preliminary data.</text>
</comment>
<sequence>MIKNVKVEIGECIILVDFHAMDIKSGKTSPLLFGRAFMATVGAVCDLKRNKMCLTNVDETIFYDPMEKKKSEELISCIDMFEDPGPTTDSNREPTIPESASVDIRTSASVDFQSSESIDNKPSESDDSQSSESINTKPSASVDALRVSEQPETEKSKSGGRNKNIKKKKKRNADANSLTVVPLQCQDGSLEYRVRCRGGSESFTKARVLCDPELKEKGEAFARAFINCINKMRKRDTETCSGASSHAHPD</sequence>
<dbReference type="Proteomes" id="UP000712600">
    <property type="component" value="Unassembled WGS sequence"/>
</dbReference>
<evidence type="ECO:0000313" key="3">
    <source>
        <dbReference type="Proteomes" id="UP000712600"/>
    </source>
</evidence>
<dbReference type="EMBL" id="QGKX02002183">
    <property type="protein sequence ID" value="KAF3485797.1"/>
    <property type="molecule type" value="Genomic_DNA"/>
</dbReference>
<feature type="compositionally biased region" description="Basic residues" evidence="1">
    <location>
        <begin position="158"/>
        <end position="171"/>
    </location>
</feature>
<gene>
    <name evidence="2" type="ORF">F2Q69_00052987</name>
</gene>
<evidence type="ECO:0000256" key="1">
    <source>
        <dbReference type="SAM" id="MobiDB-lite"/>
    </source>
</evidence>
<dbReference type="Gene3D" id="2.40.70.10">
    <property type="entry name" value="Acid Proteases"/>
    <property type="match status" value="1"/>
</dbReference>
<organism evidence="2 3">
    <name type="scientific">Brassica cretica</name>
    <name type="common">Mustard</name>
    <dbReference type="NCBI Taxonomy" id="69181"/>
    <lineage>
        <taxon>Eukaryota</taxon>
        <taxon>Viridiplantae</taxon>
        <taxon>Streptophyta</taxon>
        <taxon>Embryophyta</taxon>
        <taxon>Tracheophyta</taxon>
        <taxon>Spermatophyta</taxon>
        <taxon>Magnoliopsida</taxon>
        <taxon>eudicotyledons</taxon>
        <taxon>Gunneridae</taxon>
        <taxon>Pentapetalae</taxon>
        <taxon>rosids</taxon>
        <taxon>malvids</taxon>
        <taxon>Brassicales</taxon>
        <taxon>Brassicaceae</taxon>
        <taxon>Brassiceae</taxon>
        <taxon>Brassica</taxon>
    </lineage>
</organism>
<feature type="region of interest" description="Disordered" evidence="1">
    <location>
        <begin position="80"/>
        <end position="175"/>
    </location>
</feature>
<proteinExistence type="predicted"/>
<protein>
    <submittedName>
        <fullName evidence="2">Uncharacterized protein</fullName>
    </submittedName>
</protein>
<accession>A0A8S9MXY6</accession>
<reference evidence="2" key="1">
    <citation type="submission" date="2019-12" db="EMBL/GenBank/DDBJ databases">
        <title>Genome sequencing and annotation of Brassica cretica.</title>
        <authorList>
            <person name="Studholme D.J."/>
            <person name="Sarris P."/>
        </authorList>
    </citation>
    <scope>NUCLEOTIDE SEQUENCE</scope>
    <source>
        <strain evidence="2">PFS-109/04</strain>
        <tissue evidence="2">Leaf</tissue>
    </source>
</reference>
<feature type="compositionally biased region" description="Polar residues" evidence="1">
    <location>
        <begin position="104"/>
        <end position="117"/>
    </location>
</feature>
<name>A0A8S9MXY6_BRACR</name>
<dbReference type="AlphaFoldDB" id="A0A8S9MXY6"/>
<dbReference type="InterPro" id="IPR021109">
    <property type="entry name" value="Peptidase_aspartic_dom_sf"/>
</dbReference>